<dbReference type="HOGENOM" id="CLU_028280_0_0_1"/>
<dbReference type="SUPFAM" id="SSF51905">
    <property type="entry name" value="FAD/NAD(P)-binding domain"/>
    <property type="match status" value="1"/>
</dbReference>
<dbReference type="AlphaFoldDB" id="M7T0R6"/>
<evidence type="ECO:0000313" key="3">
    <source>
        <dbReference type="Proteomes" id="UP000012174"/>
    </source>
</evidence>
<dbReference type="OrthoDB" id="68575at2759"/>
<evidence type="ECO:0000313" key="2">
    <source>
        <dbReference type="EMBL" id="EMR70428.1"/>
    </source>
</evidence>
<dbReference type="InterPro" id="IPR036188">
    <property type="entry name" value="FAD/NAD-bd_sf"/>
</dbReference>
<organism evidence="2 3">
    <name type="scientific">Eutypa lata (strain UCR-EL1)</name>
    <name type="common">Grapevine dieback disease fungus</name>
    <name type="synonym">Eutypa armeniacae</name>
    <dbReference type="NCBI Taxonomy" id="1287681"/>
    <lineage>
        <taxon>Eukaryota</taxon>
        <taxon>Fungi</taxon>
        <taxon>Dikarya</taxon>
        <taxon>Ascomycota</taxon>
        <taxon>Pezizomycotina</taxon>
        <taxon>Sordariomycetes</taxon>
        <taxon>Xylariomycetidae</taxon>
        <taxon>Xylariales</taxon>
        <taxon>Diatrypaceae</taxon>
        <taxon>Eutypa</taxon>
    </lineage>
</organism>
<dbReference type="KEGG" id="ela:UCREL1_2537"/>
<dbReference type="Proteomes" id="UP000012174">
    <property type="component" value="Unassembled WGS sequence"/>
</dbReference>
<proteinExistence type="predicted"/>
<dbReference type="Gene3D" id="3.30.70.1990">
    <property type="match status" value="1"/>
</dbReference>
<dbReference type="EMBL" id="KB705867">
    <property type="protein sequence ID" value="EMR70428.1"/>
    <property type="molecule type" value="Genomic_DNA"/>
</dbReference>
<dbReference type="OMA" id="TYYMSAT"/>
<gene>
    <name evidence="2" type="ORF">UCREL1_2537</name>
</gene>
<reference evidence="3" key="1">
    <citation type="journal article" date="2013" name="Genome Announc.">
        <title>Draft genome sequence of the grapevine dieback fungus Eutypa lata UCR-EL1.</title>
        <authorList>
            <person name="Blanco-Ulate B."/>
            <person name="Rolshausen P.E."/>
            <person name="Cantu D."/>
        </authorList>
    </citation>
    <scope>NUCLEOTIDE SEQUENCE [LARGE SCALE GENOMIC DNA]</scope>
    <source>
        <strain evidence="3">UCR-EL1</strain>
    </source>
</reference>
<dbReference type="InterPro" id="IPR050464">
    <property type="entry name" value="Zeta_carotene_desat/Oxidored"/>
</dbReference>
<evidence type="ECO:0000259" key="1">
    <source>
        <dbReference type="Pfam" id="PF01593"/>
    </source>
</evidence>
<protein>
    <submittedName>
        <fullName evidence="2">Putative amine flavin-containing superfamily protein</fullName>
    </submittedName>
</protein>
<name>M7T0R6_EUTLA</name>
<dbReference type="eggNOG" id="ENOG502R1TU">
    <property type="taxonomic scope" value="Eukaryota"/>
</dbReference>
<dbReference type="GO" id="GO:0016491">
    <property type="term" value="F:oxidoreductase activity"/>
    <property type="evidence" value="ECO:0007669"/>
    <property type="project" value="InterPro"/>
</dbReference>
<accession>M7T0R6</accession>
<dbReference type="PANTHER" id="PTHR42923:SF26">
    <property type="entry name" value="FMN REDUCTASE LOT6, PUTATIVE (AFU_ORTHOLOGUE AFUA_7G06600)-RELATED"/>
    <property type="match status" value="1"/>
</dbReference>
<dbReference type="Pfam" id="PF01593">
    <property type="entry name" value="Amino_oxidase"/>
    <property type="match status" value="1"/>
</dbReference>
<dbReference type="Gene3D" id="3.50.50.60">
    <property type="entry name" value="FAD/NAD(P)-binding domain"/>
    <property type="match status" value="1"/>
</dbReference>
<dbReference type="InterPro" id="IPR002937">
    <property type="entry name" value="Amino_oxidase"/>
</dbReference>
<dbReference type="PANTHER" id="PTHR42923">
    <property type="entry name" value="PROTOPORPHYRINOGEN OXIDASE"/>
    <property type="match status" value="1"/>
</dbReference>
<feature type="domain" description="Amine oxidase" evidence="1">
    <location>
        <begin position="24"/>
        <end position="267"/>
    </location>
</feature>
<dbReference type="Gene3D" id="1.10.405.20">
    <property type="match status" value="1"/>
</dbReference>
<sequence length="440" mass="48144">MAFGSEDIIERDVVIIGGGSSGTYTAVRLQQDYNKTVAIIEKQATLGGHAQTYTDPSTGFTIDLGVIVFSQSETVTDYFARFDVPLVTSPATETENLYVDFSTGKTVDFQPPGSEAVGAALSSYVARLQEYPALQGSFNMTYPVDADLLLPFGEFVAKYQLGDMVPQVFAANQGYAPLLNISTLYMFKYLNLDEINSFSEGFLTTAHQNVQELYEKAATSLGSDNVLLDSTVVSIDRSGEGPAQIVVDTPAGRKLIQAKKVVSTVPPLIKNLEAYDLSEEERGLFSQFHANGYYTGLLNNTGLNVTLNAAAPDQPYGVPELPGPYSMRINQGLTHVYYGSPDVMTEEDVKADMIANVRRFQESNGISLNREPEFVAFANHAPFNLMVSNEAIADGFYEKLFALQGQRNTFYSGAAWHTQDSSVLWRFTDDCILPILLASL</sequence>
<keyword evidence="3" id="KW-1185">Reference proteome</keyword>